<accession>A0A1B9IIG0</accession>
<evidence type="ECO:0000313" key="1">
    <source>
        <dbReference type="EMBL" id="OCF55201.1"/>
    </source>
</evidence>
<dbReference type="OrthoDB" id="10579231at2759"/>
<protein>
    <submittedName>
        <fullName evidence="1">Uncharacterized protein</fullName>
    </submittedName>
</protein>
<evidence type="ECO:0000313" key="2">
    <source>
        <dbReference type="Proteomes" id="UP000092583"/>
    </source>
</evidence>
<dbReference type="Proteomes" id="UP000092583">
    <property type="component" value="Unassembled WGS sequence"/>
</dbReference>
<reference evidence="1 2" key="1">
    <citation type="submission" date="2013-07" db="EMBL/GenBank/DDBJ databases">
        <title>The Genome Sequence of Kwoniella mangroviensis CBS10435.</title>
        <authorList>
            <consortium name="The Broad Institute Genome Sequencing Platform"/>
            <person name="Cuomo C."/>
            <person name="Litvintseva A."/>
            <person name="Chen Y."/>
            <person name="Heitman J."/>
            <person name="Sun S."/>
            <person name="Springer D."/>
            <person name="Dromer F."/>
            <person name="Young S.K."/>
            <person name="Zeng Q."/>
            <person name="Gargeya S."/>
            <person name="Fitzgerald M."/>
            <person name="Abouelleil A."/>
            <person name="Alvarado L."/>
            <person name="Berlin A.M."/>
            <person name="Chapman S.B."/>
            <person name="Dewar J."/>
            <person name="Goldberg J."/>
            <person name="Griggs A."/>
            <person name="Gujja S."/>
            <person name="Hansen M."/>
            <person name="Howarth C."/>
            <person name="Imamovic A."/>
            <person name="Larimer J."/>
            <person name="McCowan C."/>
            <person name="Murphy C."/>
            <person name="Pearson M."/>
            <person name="Priest M."/>
            <person name="Roberts A."/>
            <person name="Saif S."/>
            <person name="Shea T."/>
            <person name="Sykes S."/>
            <person name="Wortman J."/>
            <person name="Nusbaum C."/>
            <person name="Birren B."/>
        </authorList>
    </citation>
    <scope>NUCLEOTIDE SEQUENCE [LARGE SCALE GENOMIC DNA]</scope>
    <source>
        <strain evidence="1 2">CBS 10435</strain>
    </source>
</reference>
<dbReference type="EMBL" id="KI669467">
    <property type="protein sequence ID" value="OCF55201.1"/>
    <property type="molecule type" value="Genomic_DNA"/>
</dbReference>
<proteinExistence type="predicted"/>
<name>A0A1B9IIG0_9TREE</name>
<sequence>MLFDNDQFFHTSVTPTLYRRVIITDPSQLFYGLDCLPGSGTRRICKLEMINSTRHLHFAYDYISVPQNQDGEWMTVTNSMDHWENIPNLSQFIEGCNESIKQMERFHLSNEHHHSLKLELFKKLKTVTFGYKEKLFFLEHQPYHHYRQVERQRQVLPLMRDAKIHSKKDLELISRTRSKLINKLIRPLHVCREVSNGPLGFGFSSSSYFSDSSPHHGSTPHTYTLHYTSRHRRSGRIPNYIPGTLNRLILEDIVLEDFPGEDDEEEEDDDERFRAVRVFNWICEITLSQLTRKRDIDPTASSESLYGKTSVPKTTRIRVYSTMDWKVINQGINLLLLDPIYGPSVNIDRTISMRQPNDLQASMANRPVFQLQSPKPIEKGVITDLMRMKDAGTCPACCAYGEFGRCPTI</sequence>
<gene>
    <name evidence="1" type="ORF">L486_07314</name>
</gene>
<dbReference type="AlphaFoldDB" id="A0A1B9IIG0"/>
<organism evidence="1 2">
    <name type="scientific">Kwoniella mangroviensis CBS 10435</name>
    <dbReference type="NCBI Taxonomy" id="1331196"/>
    <lineage>
        <taxon>Eukaryota</taxon>
        <taxon>Fungi</taxon>
        <taxon>Dikarya</taxon>
        <taxon>Basidiomycota</taxon>
        <taxon>Agaricomycotina</taxon>
        <taxon>Tremellomycetes</taxon>
        <taxon>Tremellales</taxon>
        <taxon>Cryptococcaceae</taxon>
        <taxon>Kwoniella</taxon>
    </lineage>
</organism>
<reference evidence="2" key="2">
    <citation type="submission" date="2013-12" db="EMBL/GenBank/DDBJ databases">
        <title>Evolution of pathogenesis and genome organization in the Tremellales.</title>
        <authorList>
            <person name="Cuomo C."/>
            <person name="Litvintseva A."/>
            <person name="Heitman J."/>
            <person name="Chen Y."/>
            <person name="Sun S."/>
            <person name="Springer D."/>
            <person name="Dromer F."/>
            <person name="Young S."/>
            <person name="Zeng Q."/>
            <person name="Chapman S."/>
            <person name="Gujja S."/>
            <person name="Saif S."/>
            <person name="Birren B."/>
        </authorList>
    </citation>
    <scope>NUCLEOTIDE SEQUENCE [LARGE SCALE GENOMIC DNA]</scope>
    <source>
        <strain evidence="2">CBS 10435</strain>
    </source>
</reference>
<keyword evidence="2" id="KW-1185">Reference proteome</keyword>